<feature type="transmembrane region" description="Helical" evidence="1">
    <location>
        <begin position="235"/>
        <end position="256"/>
    </location>
</feature>
<keyword evidence="4" id="KW-1185">Reference proteome</keyword>
<feature type="transmembrane region" description="Helical" evidence="1">
    <location>
        <begin position="131"/>
        <end position="151"/>
    </location>
</feature>
<keyword evidence="2" id="KW-0732">Signal</keyword>
<dbReference type="EMBL" id="MDYQ01000059">
    <property type="protein sequence ID" value="PRP84642.1"/>
    <property type="molecule type" value="Genomic_DNA"/>
</dbReference>
<feature type="transmembrane region" description="Helical" evidence="1">
    <location>
        <begin position="268"/>
        <end position="289"/>
    </location>
</feature>
<keyword evidence="1" id="KW-1133">Transmembrane helix</keyword>
<feature type="transmembrane region" description="Helical" evidence="1">
    <location>
        <begin position="301"/>
        <end position="324"/>
    </location>
</feature>
<feature type="signal peptide" evidence="2">
    <location>
        <begin position="1"/>
        <end position="19"/>
    </location>
</feature>
<feature type="transmembrane region" description="Helical" evidence="1">
    <location>
        <begin position="171"/>
        <end position="195"/>
    </location>
</feature>
<feature type="transmembrane region" description="Helical" evidence="1">
    <location>
        <begin position="344"/>
        <end position="366"/>
    </location>
</feature>
<keyword evidence="1" id="KW-0472">Membrane</keyword>
<name>A0A2P6NL56_9EUKA</name>
<organism evidence="3 4">
    <name type="scientific">Planoprotostelium fungivorum</name>
    <dbReference type="NCBI Taxonomy" id="1890364"/>
    <lineage>
        <taxon>Eukaryota</taxon>
        <taxon>Amoebozoa</taxon>
        <taxon>Evosea</taxon>
        <taxon>Variosea</taxon>
        <taxon>Cavosteliida</taxon>
        <taxon>Cavosteliaceae</taxon>
        <taxon>Planoprotostelium</taxon>
    </lineage>
</organism>
<accession>A0A2P6NL56</accession>
<protein>
    <recommendedName>
        <fullName evidence="5">THH1/TOM1/TOM3 domain-containing protein</fullName>
    </recommendedName>
</protein>
<dbReference type="Proteomes" id="UP000241769">
    <property type="component" value="Unassembled WGS sequence"/>
</dbReference>
<dbReference type="AlphaFoldDB" id="A0A2P6NL56"/>
<gene>
    <name evidence="3" type="ORF">PROFUN_07892</name>
</gene>
<evidence type="ECO:0000313" key="4">
    <source>
        <dbReference type="Proteomes" id="UP000241769"/>
    </source>
</evidence>
<evidence type="ECO:0008006" key="5">
    <source>
        <dbReference type="Google" id="ProtNLM"/>
    </source>
</evidence>
<feature type="transmembrane region" description="Helical" evidence="1">
    <location>
        <begin position="99"/>
        <end position="119"/>
    </location>
</feature>
<dbReference type="InParanoid" id="A0A2P6NL56"/>
<evidence type="ECO:0000256" key="1">
    <source>
        <dbReference type="SAM" id="Phobius"/>
    </source>
</evidence>
<reference evidence="3 4" key="1">
    <citation type="journal article" date="2018" name="Genome Biol. Evol.">
        <title>Multiple Roots of Fruiting Body Formation in Amoebozoa.</title>
        <authorList>
            <person name="Hillmann F."/>
            <person name="Forbes G."/>
            <person name="Novohradska S."/>
            <person name="Ferling I."/>
            <person name="Riege K."/>
            <person name="Groth M."/>
            <person name="Westermann M."/>
            <person name="Marz M."/>
            <person name="Spaller T."/>
            <person name="Winckler T."/>
            <person name="Schaap P."/>
            <person name="Glockner G."/>
        </authorList>
    </citation>
    <scope>NUCLEOTIDE SEQUENCE [LARGE SCALE GENOMIC DNA]</scope>
    <source>
        <strain evidence="3 4">Jena</strain>
    </source>
</reference>
<proteinExistence type="predicted"/>
<evidence type="ECO:0000313" key="3">
    <source>
        <dbReference type="EMBL" id="PRP84642.1"/>
    </source>
</evidence>
<feature type="chain" id="PRO_5015165605" description="THH1/TOM1/TOM3 domain-containing protein" evidence="2">
    <location>
        <begin position="20"/>
        <end position="414"/>
    </location>
</feature>
<sequence length="414" mass="46387">MLAALALFLTLCLLSVAQTVKESSVNDTSVTAAPTRIYNCRIYNPTCNGNGVCQYDGTCRCYAGYFGLLNDNRGGAGDDCPYNVVGIPGVFDTYIRGTMIYHGVIYGLLSLLLIYRLIVQYFISRGNRSTAVLTVWWILSLTFLHSILSLLPSIDYWGMLGRINYKTMYVLYLLTDPLFVLIFSALLFHWAELYYSSVRKMKREAMLKKIKPDYQSTLSIEEVILKMQFLSKFRFAYIGFVIVSFTVWIAVVIINLEARDFNTVVAYGTFYSIYMIIVWVVFGVGYLVYGIRLMQIIPSGLSVRIVSTMISIGLFALVSVVANLTTHVISSTSSISGFKAINNVYIFSTLRWICALCALNICMPVWEWNKWFNPALIMSSGMSAVTEESQKASADSGTSAKIEMVVVKEDGISQ</sequence>
<evidence type="ECO:0000256" key="2">
    <source>
        <dbReference type="SAM" id="SignalP"/>
    </source>
</evidence>
<comment type="caution">
    <text evidence="3">The sequence shown here is derived from an EMBL/GenBank/DDBJ whole genome shotgun (WGS) entry which is preliminary data.</text>
</comment>
<keyword evidence="1" id="KW-0812">Transmembrane</keyword>